<sequence>MTRASTSVFFVLCALASVSIALAGGPSNAYCVDLTTGKTSVLPGNTVDVKWTKKPTSNGGRCNLQGVLKINPPSWAKSVSFHMAFEKSSKYSFNIGDSPTNNAWAGDSGTTHYDAEIHSYNNYLKVYRSDVGGSSLMTSTTSVKTAMLIRLSKMQMYATNYEGFNYYKQDKGLFAFDTMYMGLNRVVHYIYGYPSGGRTGRGLCSVCIYFLKETVRDLHGPFSPIPFPDKEIKRRLVALQ</sequence>
<proteinExistence type="predicted"/>
<evidence type="ECO:0000313" key="3">
    <source>
        <dbReference type="Proteomes" id="UP001209878"/>
    </source>
</evidence>
<dbReference type="Proteomes" id="UP001209878">
    <property type="component" value="Unassembled WGS sequence"/>
</dbReference>
<gene>
    <name evidence="2" type="ORF">NP493_167g04067</name>
</gene>
<organism evidence="2 3">
    <name type="scientific">Ridgeia piscesae</name>
    <name type="common">Tubeworm</name>
    <dbReference type="NCBI Taxonomy" id="27915"/>
    <lineage>
        <taxon>Eukaryota</taxon>
        <taxon>Metazoa</taxon>
        <taxon>Spiralia</taxon>
        <taxon>Lophotrochozoa</taxon>
        <taxon>Annelida</taxon>
        <taxon>Polychaeta</taxon>
        <taxon>Sedentaria</taxon>
        <taxon>Canalipalpata</taxon>
        <taxon>Sabellida</taxon>
        <taxon>Siboglinidae</taxon>
        <taxon>Ridgeia</taxon>
    </lineage>
</organism>
<reference evidence="2" key="1">
    <citation type="journal article" date="2023" name="Mol. Biol. Evol.">
        <title>Third-Generation Sequencing Reveals the Adaptive Role of the Epigenome in Three Deep-Sea Polychaetes.</title>
        <authorList>
            <person name="Perez M."/>
            <person name="Aroh O."/>
            <person name="Sun Y."/>
            <person name="Lan Y."/>
            <person name="Juniper S.K."/>
            <person name="Young C.R."/>
            <person name="Angers B."/>
            <person name="Qian P.Y."/>
        </authorList>
    </citation>
    <scope>NUCLEOTIDE SEQUENCE</scope>
    <source>
        <strain evidence="2">R07B-5</strain>
    </source>
</reference>
<feature type="chain" id="PRO_5041998719" evidence="1">
    <location>
        <begin position="24"/>
        <end position="240"/>
    </location>
</feature>
<keyword evidence="3" id="KW-1185">Reference proteome</keyword>
<accession>A0AAD9UFD1</accession>
<evidence type="ECO:0000256" key="1">
    <source>
        <dbReference type="SAM" id="SignalP"/>
    </source>
</evidence>
<name>A0AAD9UFD1_RIDPI</name>
<feature type="signal peptide" evidence="1">
    <location>
        <begin position="1"/>
        <end position="23"/>
    </location>
</feature>
<protein>
    <submittedName>
        <fullName evidence="2">Uncharacterized protein</fullName>
    </submittedName>
</protein>
<comment type="caution">
    <text evidence="2">The sequence shown here is derived from an EMBL/GenBank/DDBJ whole genome shotgun (WGS) entry which is preliminary data.</text>
</comment>
<evidence type="ECO:0000313" key="2">
    <source>
        <dbReference type="EMBL" id="KAK2187397.1"/>
    </source>
</evidence>
<keyword evidence="1" id="KW-0732">Signal</keyword>
<dbReference type="AlphaFoldDB" id="A0AAD9UFD1"/>
<dbReference type="EMBL" id="JAODUO010000167">
    <property type="protein sequence ID" value="KAK2187397.1"/>
    <property type="molecule type" value="Genomic_DNA"/>
</dbReference>